<dbReference type="Pfam" id="PF09286">
    <property type="entry name" value="Pro-kuma_activ"/>
    <property type="match status" value="1"/>
</dbReference>
<dbReference type="GO" id="GO:0004252">
    <property type="term" value="F:serine-type endopeptidase activity"/>
    <property type="evidence" value="ECO:0007669"/>
    <property type="project" value="UniProtKB-UniRule"/>
</dbReference>
<dbReference type="PANTHER" id="PTHR14218:SF15">
    <property type="entry name" value="TRIPEPTIDYL-PEPTIDASE 1"/>
    <property type="match status" value="1"/>
</dbReference>
<keyword evidence="7" id="KW-0865">Zymogen</keyword>
<dbReference type="STRING" id="1247936.BN2475_1380001"/>
<dbReference type="CDD" id="cd04056">
    <property type="entry name" value="Peptidases_S53"/>
    <property type="match status" value="1"/>
</dbReference>
<feature type="active site" description="Charge relay system" evidence="8">
    <location>
        <position position="353"/>
    </location>
</feature>
<accession>A0A1N7SPV1</accession>
<evidence type="ECO:0000256" key="9">
    <source>
        <dbReference type="SAM" id="SignalP"/>
    </source>
</evidence>
<dbReference type="InterPro" id="IPR023828">
    <property type="entry name" value="Peptidase_S8_Ser-AS"/>
</dbReference>
<dbReference type="AlphaFoldDB" id="A0A1N7SPV1"/>
<dbReference type="Proteomes" id="UP000187012">
    <property type="component" value="Unassembled WGS sequence"/>
</dbReference>
<evidence type="ECO:0000256" key="2">
    <source>
        <dbReference type="ARBA" id="ARBA00022670"/>
    </source>
</evidence>
<dbReference type="PROSITE" id="PS51695">
    <property type="entry name" value="SEDOLISIN"/>
    <property type="match status" value="1"/>
</dbReference>
<comment type="caution">
    <text evidence="8">Lacks conserved residue(s) required for the propagation of feature annotation.</text>
</comment>
<dbReference type="GO" id="GO:0006508">
    <property type="term" value="P:proteolysis"/>
    <property type="evidence" value="ECO:0007669"/>
    <property type="project" value="UniProtKB-KW"/>
</dbReference>
<dbReference type="InterPro" id="IPR050819">
    <property type="entry name" value="Tripeptidyl-peptidase_I"/>
</dbReference>
<dbReference type="RefSeq" id="WP_094783394.1">
    <property type="nucleotide sequence ID" value="NZ_CYGX02000138.1"/>
</dbReference>
<dbReference type="GO" id="GO:0046872">
    <property type="term" value="F:metal ion binding"/>
    <property type="evidence" value="ECO:0007669"/>
    <property type="project" value="UniProtKB-KW"/>
</dbReference>
<keyword evidence="4 8" id="KW-0378">Hydrolase</keyword>
<keyword evidence="6" id="KW-0106">Calcium</keyword>
<dbReference type="PROSITE" id="PS00138">
    <property type="entry name" value="SUBTILASE_SER"/>
    <property type="match status" value="1"/>
</dbReference>
<dbReference type="InterPro" id="IPR030400">
    <property type="entry name" value="Sedolisin_dom"/>
</dbReference>
<reference evidence="11 12" key="1">
    <citation type="submission" date="2016-12" db="EMBL/GenBank/DDBJ databases">
        <authorList>
            <person name="Song W.-J."/>
            <person name="Kurnit D.M."/>
        </authorList>
    </citation>
    <scope>NUCLEOTIDE SEQUENCE [LARGE SCALE GENOMIC DNA]</scope>
    <source>
        <strain evidence="11 12">STM7296</strain>
    </source>
</reference>
<dbReference type="EC" id="3.4.21.100" evidence="11"/>
<comment type="cofactor">
    <cofactor evidence="1">
        <name>Ca(2+)</name>
        <dbReference type="ChEBI" id="CHEBI:29108"/>
    </cofactor>
</comment>
<keyword evidence="5 8" id="KW-0720">Serine protease</keyword>
<keyword evidence="2 8" id="KW-0645">Protease</keyword>
<sequence>MKRNFAAIAVRNRKAQRSSASLLSAVSMAVFTITHASAEAPVPDAVKAIKNVEWGNAGDSGRTQRTAPEGKIEIAQSGGSSARYPIANLPDSYPLSGLRIVLKPDAARQTKLNQLLVAQNDPASPHYHKWVTAQEYGNSFGASDTDVEAVKAWLISQGFSVSAVYPSKSLIAFDGTSGMVKAAFNTQMKRYRKAAVPGHPQDSGEYIANDGNVWIPQTLARVVGNVVGLSEEKNVTQLARKTKGSMLDSTAKTGGISDTSGTRYLVPGDMQTIYNTKALYDQGITGKGVKIALIGTGDVNPASLASFRKTFGLDKYGGTFERVHPQAAKTYPGDATTKCNAPEDYTTAGDDDENQLDVEWSAAMAPGAAIQLVTCADKGVDRISGHGFYFNGLRVAVENAINSENTPDIMSVSYGFSEMEENSANVREEFYALWKQAAAEGISVFVSSGDSGSNAAFNGPRNINVGNSINVVAASPYVTAVGGTDFAYTLDKQEATYFTDKTGASFSSAKSYMPEIPWNDSCGNDVAAKANGSKSAIDFCKKTADREGIDTNLAHGASSSGASSFVDKPDWQSLVYGASTDDKRDIPDVSVFGGNYGNKIFAIVCTVSTTVDKMTKKSTTHDGCADLAANKSDYPPEGGAGTSLSSPMFAGIQALVNQKEKGRQGVAAATLYKLAAQEYGSSSKPLGTSAGCNSDFGPNGTDTCVFHNVTRGTNSVNCDATVGNTNCFVYDKTYSYGLTSLSTKKYIPAYAAGQGWNFATGLGSVNATNLVDAWDKYHKGVDTQIKN</sequence>
<evidence type="ECO:0000256" key="4">
    <source>
        <dbReference type="ARBA" id="ARBA00022801"/>
    </source>
</evidence>
<keyword evidence="12" id="KW-1185">Reference proteome</keyword>
<dbReference type="EMBL" id="CYGX02000138">
    <property type="protein sequence ID" value="SIT49372.1"/>
    <property type="molecule type" value="Genomic_DNA"/>
</dbReference>
<evidence type="ECO:0000256" key="3">
    <source>
        <dbReference type="ARBA" id="ARBA00022723"/>
    </source>
</evidence>
<evidence type="ECO:0000256" key="1">
    <source>
        <dbReference type="ARBA" id="ARBA00001913"/>
    </source>
</evidence>
<dbReference type="PANTHER" id="PTHR14218">
    <property type="entry name" value="PROTEASE S8 TRIPEPTIDYL PEPTIDASE I CLN2"/>
    <property type="match status" value="1"/>
</dbReference>
<keyword evidence="9" id="KW-0732">Signal</keyword>
<dbReference type="SUPFAM" id="SSF54897">
    <property type="entry name" value="Protease propeptides/inhibitors"/>
    <property type="match status" value="1"/>
</dbReference>
<feature type="chain" id="PRO_5012546355" evidence="9">
    <location>
        <begin position="39"/>
        <end position="787"/>
    </location>
</feature>
<dbReference type="CDD" id="cd11377">
    <property type="entry name" value="Pro-peptidase_S53"/>
    <property type="match status" value="1"/>
</dbReference>
<dbReference type="Gene3D" id="3.40.50.200">
    <property type="entry name" value="Peptidase S8/S53 domain"/>
    <property type="match status" value="1"/>
</dbReference>
<dbReference type="InterPro" id="IPR015366">
    <property type="entry name" value="S53_propep"/>
</dbReference>
<dbReference type="InterPro" id="IPR036852">
    <property type="entry name" value="Peptidase_S8/S53_dom_sf"/>
</dbReference>
<evidence type="ECO:0000256" key="8">
    <source>
        <dbReference type="PROSITE-ProRule" id="PRU01032"/>
    </source>
</evidence>
<evidence type="ECO:0000256" key="5">
    <source>
        <dbReference type="ARBA" id="ARBA00022825"/>
    </source>
</evidence>
<keyword evidence="3" id="KW-0479">Metal-binding</keyword>
<evidence type="ECO:0000259" key="10">
    <source>
        <dbReference type="PROSITE" id="PS51695"/>
    </source>
</evidence>
<evidence type="ECO:0000313" key="11">
    <source>
        <dbReference type="EMBL" id="SIT49372.1"/>
    </source>
</evidence>
<name>A0A1N7SPV1_9BURK</name>
<evidence type="ECO:0000256" key="6">
    <source>
        <dbReference type="ARBA" id="ARBA00022837"/>
    </source>
</evidence>
<feature type="active site" description="Charge relay system" evidence="8">
    <location>
        <position position="357"/>
    </location>
</feature>
<protein>
    <submittedName>
        <fullName evidence="11">Putative Sedolisin</fullName>
        <ecNumber evidence="11">3.4.21.100</ecNumber>
    </submittedName>
</protein>
<dbReference type="SMART" id="SM00944">
    <property type="entry name" value="Pro-kuma_activ"/>
    <property type="match status" value="1"/>
</dbReference>
<dbReference type="SUPFAM" id="SSF52743">
    <property type="entry name" value="Subtilisin-like"/>
    <property type="match status" value="1"/>
</dbReference>
<dbReference type="OrthoDB" id="127592at2"/>
<feature type="active site" description="Charge relay system" evidence="8">
    <location>
        <position position="643"/>
    </location>
</feature>
<gene>
    <name evidence="11" type="ORF">BN2475_1380001</name>
</gene>
<proteinExistence type="predicted"/>
<evidence type="ECO:0000313" key="12">
    <source>
        <dbReference type="Proteomes" id="UP000187012"/>
    </source>
</evidence>
<evidence type="ECO:0000256" key="7">
    <source>
        <dbReference type="ARBA" id="ARBA00023145"/>
    </source>
</evidence>
<feature type="signal peptide" evidence="9">
    <location>
        <begin position="1"/>
        <end position="38"/>
    </location>
</feature>
<dbReference type="GO" id="GO:0008240">
    <property type="term" value="F:tripeptidyl-peptidase activity"/>
    <property type="evidence" value="ECO:0007669"/>
    <property type="project" value="TreeGrafter"/>
</dbReference>
<feature type="domain" description="Peptidase S53" evidence="10">
    <location>
        <begin position="264"/>
        <end position="777"/>
    </location>
</feature>
<organism evidence="11 12">
    <name type="scientific">Paraburkholderia ribeironis</name>
    <dbReference type="NCBI Taxonomy" id="1247936"/>
    <lineage>
        <taxon>Bacteria</taxon>
        <taxon>Pseudomonadati</taxon>
        <taxon>Pseudomonadota</taxon>
        <taxon>Betaproteobacteria</taxon>
        <taxon>Burkholderiales</taxon>
        <taxon>Burkholderiaceae</taxon>
        <taxon>Paraburkholderia</taxon>
    </lineage>
</organism>